<evidence type="ECO:0000256" key="1">
    <source>
        <dbReference type="ARBA" id="ARBA00023002"/>
    </source>
</evidence>
<reference evidence="3 4" key="1">
    <citation type="submission" date="2018-04" db="EMBL/GenBank/DDBJ databases">
        <title>Pelagivirga bohaiensis gen. nov., sp. nov., a bacterium isolated from the Bohai Sea.</title>
        <authorList>
            <person name="Ji X."/>
        </authorList>
    </citation>
    <scope>NUCLEOTIDE SEQUENCE [LARGE SCALE GENOMIC DNA]</scope>
    <source>
        <strain evidence="3 4">BH-SD16</strain>
    </source>
</reference>
<name>A0A2T7FYA4_9RHOB</name>
<gene>
    <name evidence="3" type="ORF">DC363_04650</name>
</gene>
<dbReference type="SUPFAM" id="SSF51430">
    <property type="entry name" value="NAD(P)-linked oxidoreductase"/>
    <property type="match status" value="1"/>
</dbReference>
<feature type="domain" description="NADP-dependent oxidoreductase" evidence="2">
    <location>
        <begin position="17"/>
        <end position="293"/>
    </location>
</feature>
<sequence length="310" mass="33778">MTQMTTRTGAALAPAAFGTMQWGGSAEDAASRAMFDACLSAGITHFDTAHVYTDGASETLLGALAEDRDDIFVATKAAYDRPATPDNLRHSLQTSQSRLQRDVIDLFYLHRFDPATPLEQTFETLARMQSDGAIRYIGVSNYAAWQVMKAQAVAATFDTRIDALQPMLNLVKRQAEVELLPMAQDQDIQVCAYSPLGGGLLTGKYAALGAEGRLTRDDRYAKRYGPEWMQQAATSLTDIAHELQTPAATLAIAWLRRHAPQVHPILSARTVEQLQPSLDGLTYEMADDVFAAICDLSPAPAPATDRLEEA</sequence>
<keyword evidence="4" id="KW-1185">Reference proteome</keyword>
<dbReference type="OrthoDB" id="9803483at2"/>
<dbReference type="InterPro" id="IPR050523">
    <property type="entry name" value="AKR_Detox_Biosynth"/>
</dbReference>
<dbReference type="PROSITE" id="PS00062">
    <property type="entry name" value="ALDOKETO_REDUCTASE_2"/>
    <property type="match status" value="1"/>
</dbReference>
<dbReference type="PRINTS" id="PR00069">
    <property type="entry name" value="ALDKETRDTASE"/>
</dbReference>
<organism evidence="3 4">
    <name type="scientific">Thalassorhabdomicrobium marinisediminis</name>
    <dbReference type="NCBI Taxonomy" id="2170577"/>
    <lineage>
        <taxon>Bacteria</taxon>
        <taxon>Pseudomonadati</taxon>
        <taxon>Pseudomonadota</taxon>
        <taxon>Alphaproteobacteria</taxon>
        <taxon>Rhodobacterales</taxon>
        <taxon>Paracoccaceae</taxon>
        <taxon>Thalassorhabdomicrobium</taxon>
    </lineage>
</organism>
<accession>A0A2T7FYA4</accession>
<dbReference type="PANTHER" id="PTHR43364:SF4">
    <property type="entry name" value="NAD(P)-LINKED OXIDOREDUCTASE SUPERFAMILY PROTEIN"/>
    <property type="match status" value="1"/>
</dbReference>
<dbReference type="EMBL" id="QCYG01000003">
    <property type="protein sequence ID" value="PVA07149.1"/>
    <property type="molecule type" value="Genomic_DNA"/>
</dbReference>
<dbReference type="AlphaFoldDB" id="A0A2T7FYA4"/>
<dbReference type="GO" id="GO:0016491">
    <property type="term" value="F:oxidoreductase activity"/>
    <property type="evidence" value="ECO:0007669"/>
    <property type="project" value="UniProtKB-KW"/>
</dbReference>
<dbReference type="GO" id="GO:0005829">
    <property type="term" value="C:cytosol"/>
    <property type="evidence" value="ECO:0007669"/>
    <property type="project" value="TreeGrafter"/>
</dbReference>
<dbReference type="InterPro" id="IPR020471">
    <property type="entry name" value="AKR"/>
</dbReference>
<evidence type="ECO:0000313" key="3">
    <source>
        <dbReference type="EMBL" id="PVA07149.1"/>
    </source>
</evidence>
<dbReference type="Gene3D" id="3.20.20.100">
    <property type="entry name" value="NADP-dependent oxidoreductase domain"/>
    <property type="match status" value="1"/>
</dbReference>
<dbReference type="RefSeq" id="WP_108639978.1">
    <property type="nucleotide sequence ID" value="NZ_QCYG01000003.1"/>
</dbReference>
<dbReference type="InterPro" id="IPR023210">
    <property type="entry name" value="NADP_OxRdtase_dom"/>
</dbReference>
<dbReference type="InterPro" id="IPR018170">
    <property type="entry name" value="Aldo/ket_reductase_CS"/>
</dbReference>
<proteinExistence type="predicted"/>
<dbReference type="PANTHER" id="PTHR43364">
    <property type="entry name" value="NADH-SPECIFIC METHYLGLYOXAL REDUCTASE-RELATED"/>
    <property type="match status" value="1"/>
</dbReference>
<protein>
    <submittedName>
        <fullName evidence="3">Aldo/keto reductase</fullName>
    </submittedName>
</protein>
<comment type="caution">
    <text evidence="3">The sequence shown here is derived from an EMBL/GenBank/DDBJ whole genome shotgun (WGS) entry which is preliminary data.</text>
</comment>
<dbReference type="InterPro" id="IPR036812">
    <property type="entry name" value="NAD(P)_OxRdtase_dom_sf"/>
</dbReference>
<evidence type="ECO:0000259" key="2">
    <source>
        <dbReference type="Pfam" id="PF00248"/>
    </source>
</evidence>
<keyword evidence="1" id="KW-0560">Oxidoreductase</keyword>
<dbReference type="Proteomes" id="UP000244817">
    <property type="component" value="Unassembled WGS sequence"/>
</dbReference>
<evidence type="ECO:0000313" key="4">
    <source>
        <dbReference type="Proteomes" id="UP000244817"/>
    </source>
</evidence>
<dbReference type="Pfam" id="PF00248">
    <property type="entry name" value="Aldo_ket_red"/>
    <property type="match status" value="1"/>
</dbReference>